<comment type="caution">
    <text evidence="2">The sequence shown here is derived from an EMBL/GenBank/DDBJ whole genome shotgun (WGS) entry which is preliminary data.</text>
</comment>
<evidence type="ECO:0000313" key="2">
    <source>
        <dbReference type="EMBL" id="KAF2068311.1"/>
    </source>
</evidence>
<reference evidence="2" key="1">
    <citation type="submission" date="2020-01" db="EMBL/GenBank/DDBJ databases">
        <title>Development of genomics and gene disruption for Polysphondylium violaceum indicates a role for the polyketide synthase stlB in stalk morphogenesis.</title>
        <authorList>
            <person name="Narita B."/>
            <person name="Kawabe Y."/>
            <person name="Kin K."/>
            <person name="Saito T."/>
            <person name="Gibbs R."/>
            <person name="Kuspa A."/>
            <person name="Muzny D."/>
            <person name="Queller D."/>
            <person name="Richards S."/>
            <person name="Strassman J."/>
            <person name="Sucgang R."/>
            <person name="Worley K."/>
            <person name="Schaap P."/>
        </authorList>
    </citation>
    <scope>NUCLEOTIDE SEQUENCE</scope>
    <source>
        <strain evidence="2">QSvi11</strain>
    </source>
</reference>
<dbReference type="Pfam" id="PF05725">
    <property type="entry name" value="FNIP"/>
    <property type="match status" value="3"/>
</dbReference>
<sequence>MTKSTTKTKTTTHPVINGDLLWTTPSLYDDLDLNDIFTFQLKPESFSDFKVPIQIKKLQIVVNENKDDDIGDLDIPVIPSTITDLDIHLDFDFDKNYVYSSIIKMIIQLQIPSSVVSLTISNKSMIIGIDNVIQSILESDLRSRKKRKTGSGSGSSQRQELYDYFIPSSVTKLNVPWVSKEMTQFIPPTVEHLIFHIEKSSFNIPDTVKHVEIVSNGQQAIIYNKNGQPKYQKVAFFSKLPKQIETLTTGNHFDVPLIRFRFDLDQLNEGGQFYHFTEEETFPTSKNVYFESWSASQDIQFNNVLEYLIFNSNIENLSKYTLPQTLKYLFIKSEEFKYGISFSKHVPSSVSHLEITLNECLNFNGFIPQGVRYLKINTPTTKSKHQINIKIPSTLVHLQIDKEYTENIKVIHKDEYYNSHNRKNNLGDLLNTSITKLDLTNYPNHYIPPYSLPPNLEEIIFGNIEQPIERGLIPTTVKRITFNSCGVRFNSINFNFLPNHLSYFKFIFPIESSCRFEEFIWNILSEPSIGQVVSVKKKGSCLVSIKIKDLEFYTSKDKSTSTQIDIAKFKFVQKSDGWSQTCLSFCVDDSDIPPHYKPKKLGLGISKPTKVDKSIYNHILKSEPKVLNLLNYQSINPSLLPKELTNLTVLYEKNRSFLLKPKQEIQNRDDSKNRFTYSKPLKPDTELFFYIWKNTYIRNIIIDQLLHPYQSLVQVCPENSKSDLVIYNSKGTLEVKNLTSVSKIHLTKVALFKFNTPFTKSVLKLMDVKYHVYQKTKSIPRGTTHIIWPLNEPIPAGRLPKTILSITFGNSYNQPILPNTLGDNILEIQFGDKFAINIDNFVFPPRLRYLTFGVKYRHPIVPNSLPSTLKHIYFMKLSQESELFKSLKNLPPSVDHLGILKYNFHDVLDLTMISPFIKSIKLGYNNYRNIQSVVVPPTVQSVWVPNESKIPISHKTNDVTTTKPTKNTP</sequence>
<dbReference type="InterPro" id="IPR008615">
    <property type="entry name" value="FNIP"/>
</dbReference>
<evidence type="ECO:0008006" key="4">
    <source>
        <dbReference type="Google" id="ProtNLM"/>
    </source>
</evidence>
<dbReference type="AlphaFoldDB" id="A0A8J4UNS0"/>
<keyword evidence="1" id="KW-0677">Repeat</keyword>
<name>A0A8J4UNS0_9MYCE</name>
<proteinExistence type="predicted"/>
<protein>
    <recommendedName>
        <fullName evidence="4">FNIP repeat-containing protein</fullName>
    </recommendedName>
</protein>
<feature type="non-terminal residue" evidence="2">
    <location>
        <position position="1"/>
    </location>
</feature>
<dbReference type="Proteomes" id="UP000695562">
    <property type="component" value="Unassembled WGS sequence"/>
</dbReference>
<organism evidence="2 3">
    <name type="scientific">Polysphondylium violaceum</name>
    <dbReference type="NCBI Taxonomy" id="133409"/>
    <lineage>
        <taxon>Eukaryota</taxon>
        <taxon>Amoebozoa</taxon>
        <taxon>Evosea</taxon>
        <taxon>Eumycetozoa</taxon>
        <taxon>Dictyostelia</taxon>
        <taxon>Dictyosteliales</taxon>
        <taxon>Dictyosteliaceae</taxon>
        <taxon>Polysphondylium</taxon>
    </lineage>
</organism>
<dbReference type="EMBL" id="AJWJ01001063">
    <property type="protein sequence ID" value="KAF2068311.1"/>
    <property type="molecule type" value="Genomic_DNA"/>
</dbReference>
<dbReference type="OrthoDB" id="10487399at2759"/>
<accession>A0A8J4UNS0</accession>
<gene>
    <name evidence="2" type="ORF">CYY_010363</name>
</gene>
<evidence type="ECO:0000256" key="1">
    <source>
        <dbReference type="ARBA" id="ARBA00022737"/>
    </source>
</evidence>
<dbReference type="PANTHER" id="PTHR32134">
    <property type="entry name" value="FNIP REPEAT-CONTAINING PROTEIN"/>
    <property type="match status" value="1"/>
</dbReference>
<keyword evidence="3" id="KW-1185">Reference proteome</keyword>
<evidence type="ECO:0000313" key="3">
    <source>
        <dbReference type="Proteomes" id="UP000695562"/>
    </source>
</evidence>
<dbReference type="PANTHER" id="PTHR32134:SF92">
    <property type="entry name" value="FNIP REPEAT-CONTAINING PROTEIN"/>
    <property type="match status" value="1"/>
</dbReference>
<dbReference type="InterPro" id="IPR051251">
    <property type="entry name" value="STK_FNIP-Repeat"/>
</dbReference>